<dbReference type="OrthoDB" id="5894495at2"/>
<protein>
    <submittedName>
        <fullName evidence="1">Uncharacterized protein</fullName>
    </submittedName>
</protein>
<keyword evidence="2" id="KW-1185">Reference proteome</keyword>
<gene>
    <name evidence="1" type="ORF">VAZ01S_039_00640</name>
</gene>
<reference evidence="1 2" key="1">
    <citation type="submission" date="2013-09" db="EMBL/GenBank/DDBJ databases">
        <title>Whole genome shotgun sequence of Vibrio azureus NBRC 104587.</title>
        <authorList>
            <person name="Isaki S."/>
            <person name="Hosoyama A."/>
            <person name="Numata M."/>
            <person name="Hashimoto M."/>
            <person name="Hosoyama Y."/>
            <person name="Tsuchikane K."/>
            <person name="Noguchi M."/>
            <person name="Hirakata S."/>
            <person name="Ichikawa N."/>
            <person name="Ohji S."/>
            <person name="Yamazoe A."/>
            <person name="Fujita N."/>
        </authorList>
    </citation>
    <scope>NUCLEOTIDE SEQUENCE [LARGE SCALE GENOMIC DNA]</scope>
    <source>
        <strain evidence="1 2">NBRC 104587</strain>
    </source>
</reference>
<proteinExistence type="predicted"/>
<organism evidence="1 2">
    <name type="scientific">Vibrio azureus NBRC 104587</name>
    <dbReference type="NCBI Taxonomy" id="1219077"/>
    <lineage>
        <taxon>Bacteria</taxon>
        <taxon>Pseudomonadati</taxon>
        <taxon>Pseudomonadota</taxon>
        <taxon>Gammaproteobacteria</taxon>
        <taxon>Vibrionales</taxon>
        <taxon>Vibrionaceae</taxon>
        <taxon>Vibrio</taxon>
    </lineage>
</organism>
<accession>U3C484</accession>
<dbReference type="AlphaFoldDB" id="U3C484"/>
<dbReference type="Proteomes" id="UP000016567">
    <property type="component" value="Unassembled WGS sequence"/>
</dbReference>
<name>U3C484_9VIBR</name>
<sequence>MTSKRKVRSSVSADIKSEVVWLNSTDLASTIRIVKIHEILVNDCGYTDSLILEGGKLGQGISLSVCDQHTTIKELRDSYRFAKKTERKTATTYKHESYARELLQEVYPDIQLPPIK</sequence>
<evidence type="ECO:0000313" key="1">
    <source>
        <dbReference type="EMBL" id="GAD76239.1"/>
    </source>
</evidence>
<dbReference type="eggNOG" id="ENOG5031PR2">
    <property type="taxonomic scope" value="Bacteria"/>
</dbReference>
<evidence type="ECO:0000313" key="2">
    <source>
        <dbReference type="Proteomes" id="UP000016567"/>
    </source>
</evidence>
<comment type="caution">
    <text evidence="1">The sequence shown here is derived from an EMBL/GenBank/DDBJ whole genome shotgun (WGS) entry which is preliminary data.</text>
</comment>
<dbReference type="EMBL" id="BATL01000039">
    <property type="protein sequence ID" value="GAD76239.1"/>
    <property type="molecule type" value="Genomic_DNA"/>
</dbReference>
<dbReference type="RefSeq" id="WP_021709989.1">
    <property type="nucleotide sequence ID" value="NZ_BAOB01000239.1"/>
</dbReference>